<feature type="compositionally biased region" description="Polar residues" evidence="3">
    <location>
        <begin position="15"/>
        <end position="43"/>
    </location>
</feature>
<keyword evidence="1" id="KW-0677">Repeat</keyword>
<organism evidence="6 7">
    <name type="scientific">Penicillium angulare</name>
    <dbReference type="NCBI Taxonomy" id="116970"/>
    <lineage>
        <taxon>Eukaryota</taxon>
        <taxon>Fungi</taxon>
        <taxon>Dikarya</taxon>
        <taxon>Ascomycota</taxon>
        <taxon>Pezizomycotina</taxon>
        <taxon>Eurotiomycetes</taxon>
        <taxon>Eurotiomycetidae</taxon>
        <taxon>Eurotiales</taxon>
        <taxon>Aspergillaceae</taxon>
        <taxon>Penicillium</taxon>
    </lineage>
</organism>
<dbReference type="InterPro" id="IPR027417">
    <property type="entry name" value="P-loop_NTPase"/>
</dbReference>
<feature type="repeat" description="WD" evidence="2">
    <location>
        <begin position="990"/>
        <end position="1021"/>
    </location>
</feature>
<dbReference type="Gene3D" id="2.130.10.10">
    <property type="entry name" value="YVTN repeat-like/Quinoprotein amine dehydrogenase"/>
    <property type="match status" value="3"/>
</dbReference>
<gene>
    <name evidence="6" type="ORF">N7456_005445</name>
</gene>
<dbReference type="InterPro" id="IPR031359">
    <property type="entry name" value="NACHT_N"/>
</dbReference>
<feature type="region of interest" description="Disordered" evidence="3">
    <location>
        <begin position="1"/>
        <end position="47"/>
    </location>
</feature>
<keyword evidence="7" id="KW-1185">Reference proteome</keyword>
<evidence type="ECO:0008006" key="8">
    <source>
        <dbReference type="Google" id="ProtNLM"/>
    </source>
</evidence>
<dbReference type="InterPro" id="IPR011047">
    <property type="entry name" value="Quinoprotein_ADH-like_sf"/>
</dbReference>
<dbReference type="SUPFAM" id="SSF50998">
    <property type="entry name" value="Quinoprotein alcohol dehydrogenase-like"/>
    <property type="match status" value="1"/>
</dbReference>
<name>A0A9W9FZD3_9EURO</name>
<dbReference type="InterPro" id="IPR001680">
    <property type="entry name" value="WD40_rpt"/>
</dbReference>
<evidence type="ECO:0000256" key="2">
    <source>
        <dbReference type="PROSITE-ProRule" id="PRU00221"/>
    </source>
</evidence>
<dbReference type="Gene3D" id="3.40.50.300">
    <property type="entry name" value="P-loop containing nucleotide triphosphate hydrolases"/>
    <property type="match status" value="1"/>
</dbReference>
<dbReference type="InterPro" id="IPR036322">
    <property type="entry name" value="WD40_repeat_dom_sf"/>
</dbReference>
<feature type="domain" description="Nephrocystin 3-like N-terminal" evidence="5">
    <location>
        <begin position="376"/>
        <end position="544"/>
    </location>
</feature>
<dbReference type="Pfam" id="PF24883">
    <property type="entry name" value="NPHP3_N"/>
    <property type="match status" value="1"/>
</dbReference>
<dbReference type="Pfam" id="PF17100">
    <property type="entry name" value="NACHT_N"/>
    <property type="match status" value="1"/>
</dbReference>
<dbReference type="InterPro" id="IPR015943">
    <property type="entry name" value="WD40/YVTN_repeat-like_dom_sf"/>
</dbReference>
<evidence type="ECO:0000259" key="4">
    <source>
        <dbReference type="Pfam" id="PF17100"/>
    </source>
</evidence>
<reference evidence="6" key="2">
    <citation type="journal article" date="2023" name="IMA Fungus">
        <title>Comparative genomic study of the Penicillium genus elucidates a diverse pangenome and 15 lateral gene transfer events.</title>
        <authorList>
            <person name="Petersen C."/>
            <person name="Sorensen T."/>
            <person name="Nielsen M.R."/>
            <person name="Sondergaard T.E."/>
            <person name="Sorensen J.L."/>
            <person name="Fitzpatrick D.A."/>
            <person name="Frisvad J.C."/>
            <person name="Nielsen K.L."/>
        </authorList>
    </citation>
    <scope>NUCLEOTIDE SEQUENCE</scope>
    <source>
        <strain evidence="6">IBT 30069</strain>
    </source>
</reference>
<comment type="caution">
    <text evidence="6">The sequence shown here is derived from an EMBL/GenBank/DDBJ whole genome shotgun (WGS) entry which is preliminary data.</text>
</comment>
<dbReference type="EMBL" id="JAPQKH010000003">
    <property type="protein sequence ID" value="KAJ5108770.1"/>
    <property type="molecule type" value="Genomic_DNA"/>
</dbReference>
<evidence type="ECO:0000313" key="6">
    <source>
        <dbReference type="EMBL" id="KAJ5108770.1"/>
    </source>
</evidence>
<feature type="domain" description="NWD NACHT-NTPase N-terminal" evidence="4">
    <location>
        <begin position="58"/>
        <end position="303"/>
    </location>
</feature>
<proteinExistence type="predicted"/>
<dbReference type="PROSITE" id="PS50082">
    <property type="entry name" value="WD_REPEATS_2"/>
    <property type="match status" value="1"/>
</dbReference>
<accession>A0A9W9FZD3</accession>
<reference evidence="6" key="1">
    <citation type="submission" date="2022-11" db="EMBL/GenBank/DDBJ databases">
        <authorList>
            <person name="Petersen C."/>
        </authorList>
    </citation>
    <scope>NUCLEOTIDE SEQUENCE</scope>
    <source>
        <strain evidence="6">IBT 30069</strain>
    </source>
</reference>
<dbReference type="OrthoDB" id="674604at2759"/>
<evidence type="ECO:0000259" key="5">
    <source>
        <dbReference type="Pfam" id="PF24883"/>
    </source>
</evidence>
<protein>
    <recommendedName>
        <fullName evidence="8">NWD NACHT-NTPase N-terminal domain-containing protein</fullName>
    </recommendedName>
</protein>
<keyword evidence="2" id="KW-0853">WD repeat</keyword>
<dbReference type="Proteomes" id="UP001149165">
    <property type="component" value="Unassembled WGS sequence"/>
</dbReference>
<dbReference type="SUPFAM" id="SSF50978">
    <property type="entry name" value="WD40 repeat-like"/>
    <property type="match status" value="1"/>
</dbReference>
<dbReference type="SUPFAM" id="SSF52540">
    <property type="entry name" value="P-loop containing nucleoside triphosphate hydrolases"/>
    <property type="match status" value="1"/>
</dbReference>
<evidence type="ECO:0000256" key="3">
    <source>
        <dbReference type="SAM" id="MobiDB-lite"/>
    </source>
</evidence>
<dbReference type="PANTHER" id="PTHR10039:SF17">
    <property type="entry name" value="FUNGAL STAND N-TERMINAL GOODBYE DOMAIN-CONTAINING PROTEIN-RELATED"/>
    <property type="match status" value="1"/>
</dbReference>
<dbReference type="PANTHER" id="PTHR10039">
    <property type="entry name" value="AMELOGENIN"/>
    <property type="match status" value="1"/>
</dbReference>
<sequence>MSETSGVKSEASESLKASDNQVSGLSSQSSLIQDAKASESTQGLRHVDRPSTPLIWGSLWDAAYDRLEKNYSSLFADYEKFLLGSGPGNDISKSQTQLGGREGLQALAKRQLDSAQRAKLTFQVGGEEIVVKEQVRNVVRMIIGCKDLISAVVSSEPHGAAAWAGVTIILPVSFLEKETSPRFKFIKLTMYSKLLINPVKQADDALDGLAYISELLVRCRVIETTHLPVQEGPSPSINTQELHEKTREKLVDIYSQVLQYQIFLIRQYSRVAVSRFVRDVLTIDGWVDKRDSIKKLEDAMNKDLCIINQDTVAKIDQHISQLQQKSDAVLAGMQEVQKDVKSLGQNAQLKRLVRAEYASFNTYRKSGPRPSKCYKGTRDEILNKAQYWGEGNDHTCIFWISGPAGTGKSTIARTVADIFDKQNILGASFFFARGQAGRSEVDQFFPTIALDLANAIPDLVPYLSRSIEEAGQIEERSLTDQWDSLIMKPMSLWETTILTGVVLVLVIDALDECTGVEYIPELLNLFSKANKLQKIRLRIFVTSRYESHLARSFKELPEVTHRDLMIDTAGDGQTEKDISIYLRHELDQIAHQQGLQDWPSEDHRMKLIQKSGRLFIAAATACRFLAGTSFPEEKLLSLLDDDTTSDSPTKSLDDMYLIILRQAISKSIDAKILIPLFKSVVGSIIILLQRLSPLDMEMLLGITRRKVKLVIEALGSILIMSSNDDTPIEMFHLSFHDFLLNSQRCIDPDFYINEGEMHEYLFHRCMDLISKSLKRDICQLRKPGTEVNEIDPDKIQEALPRAVQYACRCWSKHLKAASITQSCVSALRTFFQEDFLHWLEALSLMERFADAGSALSDLASVIKDRNDCSELHDLVYDATRFVLYHHSSIRLAPLQVYYSALLYSPTSSLIRSQYSDLIPDWISQGPRTFEQWGQTQQLVKLGYYDHRVIVSPDGAKWAAFDGHKTVSVFDMLTGHLERKITHNMDLQFPVAFSPDGNSLRGFTEDGILSIWDIATGYSEEVQSFSDYNVFKASSGLTTIAVQARDEEIVKIWEFKSGKVTKTLKPGRLVAFSANGDLLASENGDKYQIWSVHKGKVEKELHAERVFAGINGLSDDLTMFATCPEVGRLDILSVDSEQFQFSVEMEMEMDTDEPEPNVQILCHKTAVAVWIDSVVHVWDLKSKDITAEIDFINLSSGIVLIPDSTLLVLWTGHSRVKFLDWSKPSASNLVQRAVRRLVLSPDGTKVFAHIDWDLVVLNSPSGKTLFELEGQGHVILDRQLSLSQDGTRVSVVMENKGVRVWNLNTGELDFEAKETDTQKYGQLTSHALSPDSTRLALPKSPDEINIFNISTGHKEQALRIRNGDEHVFAFSSDNSLLAEGNPSETFRPESPGQCSIWNISKGTVEMTVETDHPTACMAFSPDGNLLAMGTTVRHIFVCHLASREIKYILRSKFPLRLGEIGAMDVMFSPGSTRIAYAILGGSLIIWNVASGQMEHKINGHWGLLHTLSFGLDDSFQASADYFLDPDHRWVLYKGGRVFFIPQEATPHAVAAQGNNLLLGDDGHVHILTFDGPPDFIDS</sequence>
<evidence type="ECO:0000313" key="7">
    <source>
        <dbReference type="Proteomes" id="UP001149165"/>
    </source>
</evidence>
<evidence type="ECO:0000256" key="1">
    <source>
        <dbReference type="ARBA" id="ARBA00022737"/>
    </source>
</evidence>
<dbReference type="InterPro" id="IPR056884">
    <property type="entry name" value="NPHP3-like_N"/>
</dbReference>